<gene>
    <name evidence="13" type="ORF">HNR67_004740</name>
</gene>
<evidence type="ECO:0000313" key="13">
    <source>
        <dbReference type="EMBL" id="MBB4678622.1"/>
    </source>
</evidence>
<dbReference type="GO" id="GO:0016989">
    <property type="term" value="F:sigma factor antagonist activity"/>
    <property type="evidence" value="ECO:0007669"/>
    <property type="project" value="TreeGrafter"/>
</dbReference>
<evidence type="ECO:0000256" key="10">
    <source>
        <dbReference type="ARBA" id="ARBA00030803"/>
    </source>
</evidence>
<dbReference type="EMBL" id="JACHMH010000001">
    <property type="protein sequence ID" value="MBB4678622.1"/>
    <property type="molecule type" value="Genomic_DNA"/>
</dbReference>
<dbReference type="InterPro" id="IPR027383">
    <property type="entry name" value="Znf_put"/>
</dbReference>
<feature type="domain" description="Anti-sigma K factor RskA C-terminal" evidence="11">
    <location>
        <begin position="96"/>
        <end position="231"/>
    </location>
</feature>
<keyword evidence="7" id="KW-0472">Membrane</keyword>
<evidence type="ECO:0000259" key="11">
    <source>
        <dbReference type="Pfam" id="PF10099"/>
    </source>
</evidence>
<dbReference type="InterPro" id="IPR051474">
    <property type="entry name" value="Anti-sigma-K/W_factor"/>
</dbReference>
<reference evidence="13 14" key="1">
    <citation type="submission" date="2020-08" db="EMBL/GenBank/DDBJ databases">
        <title>Sequencing the genomes of 1000 actinobacteria strains.</title>
        <authorList>
            <person name="Klenk H.-P."/>
        </authorList>
    </citation>
    <scope>NUCLEOTIDE SEQUENCE [LARGE SCALE GENOMIC DNA]</scope>
    <source>
        <strain evidence="13 14">DSM 44230</strain>
    </source>
</reference>
<keyword evidence="14" id="KW-1185">Reference proteome</keyword>
<evidence type="ECO:0000256" key="5">
    <source>
        <dbReference type="ARBA" id="ARBA00022989"/>
    </source>
</evidence>
<comment type="caution">
    <text evidence="13">The sequence shown here is derived from an EMBL/GenBank/DDBJ whole genome shotgun (WGS) entry which is preliminary data.</text>
</comment>
<dbReference type="Proteomes" id="UP000533598">
    <property type="component" value="Unassembled WGS sequence"/>
</dbReference>
<evidence type="ECO:0000256" key="1">
    <source>
        <dbReference type="ARBA" id="ARBA00004167"/>
    </source>
</evidence>
<dbReference type="PANTHER" id="PTHR37461">
    <property type="entry name" value="ANTI-SIGMA-K FACTOR RSKA"/>
    <property type="match status" value="1"/>
</dbReference>
<evidence type="ECO:0000256" key="9">
    <source>
        <dbReference type="ARBA" id="ARBA00029829"/>
    </source>
</evidence>
<dbReference type="AlphaFoldDB" id="A0A7W7FUV1"/>
<keyword evidence="4" id="KW-0812">Transmembrane</keyword>
<dbReference type="Pfam" id="PF13490">
    <property type="entry name" value="zf-HC2"/>
    <property type="match status" value="1"/>
</dbReference>
<feature type="domain" description="Putative zinc-finger" evidence="12">
    <location>
        <begin position="6"/>
        <end position="37"/>
    </location>
</feature>
<keyword evidence="5" id="KW-1133">Transmembrane helix</keyword>
<evidence type="ECO:0000256" key="3">
    <source>
        <dbReference type="ARBA" id="ARBA00022475"/>
    </source>
</evidence>
<protein>
    <recommendedName>
        <fullName evidence="10">Regulator of SigK</fullName>
    </recommendedName>
    <alternativeName>
        <fullName evidence="9">Sigma-K anti-sigma factor RskA</fullName>
    </alternativeName>
</protein>
<dbReference type="InterPro" id="IPR041916">
    <property type="entry name" value="Anti_sigma_zinc_sf"/>
</dbReference>
<organism evidence="13 14">
    <name type="scientific">Crossiella cryophila</name>
    <dbReference type="NCBI Taxonomy" id="43355"/>
    <lineage>
        <taxon>Bacteria</taxon>
        <taxon>Bacillati</taxon>
        <taxon>Actinomycetota</taxon>
        <taxon>Actinomycetes</taxon>
        <taxon>Pseudonocardiales</taxon>
        <taxon>Pseudonocardiaceae</taxon>
        <taxon>Crossiella</taxon>
    </lineage>
</organism>
<dbReference type="Pfam" id="PF10099">
    <property type="entry name" value="RskA_C"/>
    <property type="match status" value="1"/>
</dbReference>
<evidence type="ECO:0000256" key="4">
    <source>
        <dbReference type="ARBA" id="ARBA00022692"/>
    </source>
</evidence>
<dbReference type="RefSeq" id="WP_185004475.1">
    <property type="nucleotide sequence ID" value="NZ_JACHMH010000001.1"/>
</dbReference>
<dbReference type="GO" id="GO:0005886">
    <property type="term" value="C:plasma membrane"/>
    <property type="evidence" value="ECO:0007669"/>
    <property type="project" value="UniProtKB-SubCell"/>
</dbReference>
<evidence type="ECO:0000313" key="14">
    <source>
        <dbReference type="Proteomes" id="UP000533598"/>
    </source>
</evidence>
<name>A0A7W7FUV1_9PSEU</name>
<keyword evidence="3" id="KW-1003">Cell membrane</keyword>
<evidence type="ECO:0000256" key="6">
    <source>
        <dbReference type="ARBA" id="ARBA00023015"/>
    </source>
</evidence>
<keyword evidence="6" id="KW-0805">Transcription regulation</keyword>
<accession>A0A7W7FUV1</accession>
<dbReference type="PANTHER" id="PTHR37461:SF1">
    <property type="entry name" value="ANTI-SIGMA-K FACTOR RSKA"/>
    <property type="match status" value="1"/>
</dbReference>
<evidence type="ECO:0000256" key="8">
    <source>
        <dbReference type="ARBA" id="ARBA00023163"/>
    </source>
</evidence>
<evidence type="ECO:0000259" key="12">
    <source>
        <dbReference type="Pfam" id="PF13490"/>
    </source>
</evidence>
<dbReference type="Gene3D" id="1.10.10.1320">
    <property type="entry name" value="Anti-sigma factor, zinc-finger domain"/>
    <property type="match status" value="1"/>
</dbReference>
<proteinExistence type="predicted"/>
<sequence length="240" mass="23818">MKPAADAHALTGAFVAGALSLADHADYERHLLDCPSCVMEVAEFTATAALFAEALAEPPPPGLRARVLTAAARTPQFPPATPLPAPEPRRYRPVLLAAAAAVLAVLLLGMQSTAPGDQVAGQVAAQEFSAEAAALLAAQDARVLNATAPGGGTLSVVHSPTRAAVVLLASGLPAPAPGRGYQAWVIGVAGARSAGLLGAGKTLVAHGVAPGERIGLTVEPAGGSAQPTTLPLLTAVLPVA</sequence>
<comment type="subcellular location">
    <subcellularLocation>
        <location evidence="2">Cell membrane</location>
    </subcellularLocation>
    <subcellularLocation>
        <location evidence="1">Membrane</location>
        <topology evidence="1">Single-pass membrane protein</topology>
    </subcellularLocation>
</comment>
<keyword evidence="8" id="KW-0804">Transcription</keyword>
<dbReference type="InterPro" id="IPR018764">
    <property type="entry name" value="RskA_C"/>
</dbReference>
<evidence type="ECO:0000256" key="2">
    <source>
        <dbReference type="ARBA" id="ARBA00004236"/>
    </source>
</evidence>
<dbReference type="GO" id="GO:0006417">
    <property type="term" value="P:regulation of translation"/>
    <property type="evidence" value="ECO:0007669"/>
    <property type="project" value="TreeGrafter"/>
</dbReference>
<evidence type="ECO:0000256" key="7">
    <source>
        <dbReference type="ARBA" id="ARBA00023136"/>
    </source>
</evidence>